<dbReference type="EMBL" id="BMLQ01000004">
    <property type="protein sequence ID" value="GGO45049.1"/>
    <property type="molecule type" value="Genomic_DNA"/>
</dbReference>
<name>A0ABQ2LZ79_9MICC</name>
<feature type="compositionally biased region" description="Polar residues" evidence="1">
    <location>
        <begin position="9"/>
        <end position="25"/>
    </location>
</feature>
<organism evidence="2 3">
    <name type="scientific">Citricoccus zhacaiensis</name>
    <dbReference type="NCBI Taxonomy" id="489142"/>
    <lineage>
        <taxon>Bacteria</taxon>
        <taxon>Bacillati</taxon>
        <taxon>Actinomycetota</taxon>
        <taxon>Actinomycetes</taxon>
        <taxon>Micrococcales</taxon>
        <taxon>Micrococcaceae</taxon>
        <taxon>Citricoccus</taxon>
    </lineage>
</organism>
<keyword evidence="3" id="KW-1185">Reference proteome</keyword>
<comment type="caution">
    <text evidence="2">The sequence shown here is derived from an EMBL/GenBank/DDBJ whole genome shotgun (WGS) entry which is preliminary data.</text>
</comment>
<evidence type="ECO:0000313" key="2">
    <source>
        <dbReference type="EMBL" id="GGO45049.1"/>
    </source>
</evidence>
<accession>A0ABQ2LZ79</accession>
<sequence length="199" mass="20746">MSMVPVTDSVESVTDQPEQTTNPTTDPAGVPGLGVNGENGDSGNTADPTTDPNLVAAGTALPEGQPQPPSERISPLVFLAIEQALEFASEGSDAVAPFLLGYIDEEQKGMWKLPGADEDQMRAQVAQLEPRPEMAVSVFDARLEVEGQPHDAFVIEAFDNAEGVSATVIQLYSPADATGGAEAVGAPQLFANGENILRA</sequence>
<proteinExistence type="predicted"/>
<dbReference type="Proteomes" id="UP000642509">
    <property type="component" value="Unassembled WGS sequence"/>
</dbReference>
<evidence type="ECO:0000313" key="3">
    <source>
        <dbReference type="Proteomes" id="UP000642509"/>
    </source>
</evidence>
<protein>
    <recommendedName>
        <fullName evidence="4">Lipoprotein</fullName>
    </recommendedName>
</protein>
<reference evidence="3" key="1">
    <citation type="journal article" date="2019" name="Int. J. Syst. Evol. Microbiol.">
        <title>The Global Catalogue of Microorganisms (GCM) 10K type strain sequencing project: providing services to taxonomists for standard genome sequencing and annotation.</title>
        <authorList>
            <consortium name="The Broad Institute Genomics Platform"/>
            <consortium name="The Broad Institute Genome Sequencing Center for Infectious Disease"/>
            <person name="Wu L."/>
            <person name="Ma J."/>
        </authorList>
    </citation>
    <scope>NUCLEOTIDE SEQUENCE [LARGE SCALE GENOMIC DNA]</scope>
    <source>
        <strain evidence="3">CGMCC 1.7064</strain>
    </source>
</reference>
<evidence type="ECO:0008006" key="4">
    <source>
        <dbReference type="Google" id="ProtNLM"/>
    </source>
</evidence>
<feature type="compositionally biased region" description="Polar residues" evidence="1">
    <location>
        <begin position="39"/>
        <end position="52"/>
    </location>
</feature>
<gene>
    <name evidence="2" type="ORF">GCM10010977_16860</name>
</gene>
<feature type="region of interest" description="Disordered" evidence="1">
    <location>
        <begin position="1"/>
        <end position="70"/>
    </location>
</feature>
<evidence type="ECO:0000256" key="1">
    <source>
        <dbReference type="SAM" id="MobiDB-lite"/>
    </source>
</evidence>